<reference evidence="12" key="1">
    <citation type="journal article" date="2015" name="Insect Biochem. Mol. Biol.">
        <title>An insight into the sialome of the horse fly, Tabanus bromius.</title>
        <authorList>
            <person name="Ribeiro J.M."/>
            <person name="Kazimirova M."/>
            <person name="Takac P."/>
            <person name="Andersen J.F."/>
            <person name="Francischetti I.M."/>
        </authorList>
    </citation>
    <scope>NUCLEOTIDE SEQUENCE</scope>
</reference>
<organism evidence="12">
    <name type="scientific">Tabanus bromius</name>
    <name type="common">Band-eyed brown horse fly</name>
    <dbReference type="NCBI Taxonomy" id="304241"/>
    <lineage>
        <taxon>Eukaryota</taxon>
        <taxon>Metazoa</taxon>
        <taxon>Ecdysozoa</taxon>
        <taxon>Arthropoda</taxon>
        <taxon>Hexapoda</taxon>
        <taxon>Insecta</taxon>
        <taxon>Pterygota</taxon>
        <taxon>Neoptera</taxon>
        <taxon>Endopterygota</taxon>
        <taxon>Diptera</taxon>
        <taxon>Brachycera</taxon>
        <taxon>Tabanomorpha</taxon>
        <taxon>Tabanoidea</taxon>
        <taxon>Tabanidae</taxon>
        <taxon>Tabanus</taxon>
    </lineage>
</organism>
<dbReference type="GO" id="GO:0016740">
    <property type="term" value="F:transferase activity"/>
    <property type="evidence" value="ECO:0007669"/>
    <property type="project" value="UniProtKB-KW"/>
</dbReference>
<proteinExistence type="evidence at transcript level"/>
<protein>
    <recommendedName>
        <fullName evidence="8">uS12 prolyl 3-hydroxylase</fullName>
    </recommendedName>
</protein>
<evidence type="ECO:0000256" key="3">
    <source>
        <dbReference type="ARBA" id="ARBA00022723"/>
    </source>
</evidence>
<keyword evidence="12" id="KW-0808">Transferase</keyword>
<comment type="similarity">
    <text evidence="2">Belongs to the TPA1 family.</text>
</comment>
<evidence type="ECO:0000256" key="10">
    <source>
        <dbReference type="SAM" id="MobiDB-lite"/>
    </source>
</evidence>
<evidence type="ECO:0000256" key="9">
    <source>
        <dbReference type="ARBA" id="ARBA00047444"/>
    </source>
</evidence>
<evidence type="ECO:0000256" key="6">
    <source>
        <dbReference type="ARBA" id="ARBA00023002"/>
    </source>
</evidence>
<accession>A0A0K8TLQ3</accession>
<comment type="catalytic activity">
    <reaction evidence="9">
        <text>[ribosomal protein uS12]-L-proline + 2-oxoglutarate + O2 = [ribosomal protein uS12]-(3S)-3-hydroxy-L-proline + succinate + CO2</text>
        <dbReference type="Rhea" id="RHEA:54156"/>
        <dbReference type="Rhea" id="RHEA-COMP:13816"/>
        <dbReference type="Rhea" id="RHEA-COMP:13818"/>
        <dbReference type="ChEBI" id="CHEBI:15379"/>
        <dbReference type="ChEBI" id="CHEBI:16526"/>
        <dbReference type="ChEBI" id="CHEBI:16810"/>
        <dbReference type="ChEBI" id="CHEBI:30031"/>
        <dbReference type="ChEBI" id="CHEBI:50342"/>
        <dbReference type="ChEBI" id="CHEBI:85428"/>
    </reaction>
</comment>
<dbReference type="Gene3D" id="2.60.120.620">
    <property type="entry name" value="q2cbj1_9rhob like domain"/>
    <property type="match status" value="2"/>
</dbReference>
<dbReference type="EMBL" id="GDAI01002527">
    <property type="protein sequence ID" value="JAI15076.1"/>
    <property type="molecule type" value="mRNA"/>
</dbReference>
<dbReference type="AlphaFoldDB" id="A0A0K8TLQ3"/>
<evidence type="ECO:0000256" key="1">
    <source>
        <dbReference type="ARBA" id="ARBA00001961"/>
    </source>
</evidence>
<sequence length="496" mass="57361">EASRSSLTSRRQADDDVNGCSSKRMRKESNDHLENVPEFRISSELLSLDFIEKCSKSWNGKQATCPSENVTFYNDPFQLCKIHNFLQNPEFINNIVEEMAAMEWTRKQMDLYEFYQCTDLSNITTPFLKNFYRTLKEDVMPLISKISGIEFTHLSASCSMYDCGDYLLVHDDLLTDRQVAFVFYVSPWEDARKWTSEMGGCLEVFKSDENELPIFPVINKIAPENNQFIFFKVGKKSFHQVGEVTSYDFPRLTINGWFHSSKNKDIELSSKKLYETHIHKEPQSPSKKLDEFINNNYLKRKTKLSVRNYFEQTSEMRLDLFLKSEILSSLVESLKAEDLKWIRKGPANVQNYLSLSLESVNETIADIISLLSSNRMFEYLTEITQLDLLSCYLEIQKWNQGCYTVLGDKCQYAENSLDITLYLTACDNVGVVSYLCPDPEDEEREESDEDLDDPILLTVTPKANTLNMAYVLAGTAKFTKYVFKRTVLPPDESVYL</sequence>
<keyword evidence="7" id="KW-0408">Iron</keyword>
<dbReference type="GO" id="GO:0005737">
    <property type="term" value="C:cytoplasm"/>
    <property type="evidence" value="ECO:0007669"/>
    <property type="project" value="TreeGrafter"/>
</dbReference>
<keyword evidence="3" id="KW-0479">Metal-binding</keyword>
<keyword evidence="6" id="KW-0560">Oxidoreductase</keyword>
<dbReference type="InterPro" id="IPR039558">
    <property type="entry name" value="TPA1/OFD1_N"/>
</dbReference>
<dbReference type="SMART" id="SM00702">
    <property type="entry name" value="P4Hc"/>
    <property type="match status" value="1"/>
</dbReference>
<dbReference type="InterPro" id="IPR006620">
    <property type="entry name" value="Pro_4_hyd_alph"/>
</dbReference>
<evidence type="ECO:0000256" key="8">
    <source>
        <dbReference type="ARBA" id="ARBA00029938"/>
    </source>
</evidence>
<dbReference type="PANTHER" id="PTHR12117">
    <property type="entry name" value="HISTONE ACETYLTRANSFERASE COMPLEX"/>
    <property type="match status" value="1"/>
</dbReference>
<feature type="non-terminal residue" evidence="12">
    <location>
        <position position="496"/>
    </location>
</feature>
<keyword evidence="5" id="KW-0223">Dioxygenase</keyword>
<dbReference type="GO" id="GO:0031543">
    <property type="term" value="F:peptidyl-proline dioxygenase activity"/>
    <property type="evidence" value="ECO:0007669"/>
    <property type="project" value="TreeGrafter"/>
</dbReference>
<dbReference type="GO" id="GO:0031418">
    <property type="term" value="F:L-ascorbic acid binding"/>
    <property type="evidence" value="ECO:0007669"/>
    <property type="project" value="UniProtKB-KW"/>
</dbReference>
<feature type="non-terminal residue" evidence="12">
    <location>
        <position position="1"/>
    </location>
</feature>
<dbReference type="PROSITE" id="PS51471">
    <property type="entry name" value="FE2OG_OXY"/>
    <property type="match status" value="1"/>
</dbReference>
<dbReference type="InterPro" id="IPR005123">
    <property type="entry name" value="Oxoglu/Fe-dep_dioxygenase_dom"/>
</dbReference>
<dbReference type="GO" id="GO:0006449">
    <property type="term" value="P:regulation of translational termination"/>
    <property type="evidence" value="ECO:0007669"/>
    <property type="project" value="TreeGrafter"/>
</dbReference>
<dbReference type="InterPro" id="IPR051842">
    <property type="entry name" value="uS12_prolyl_hydroxylase"/>
</dbReference>
<comment type="cofactor">
    <cofactor evidence="1">
        <name>L-ascorbate</name>
        <dbReference type="ChEBI" id="CHEBI:38290"/>
    </cofactor>
</comment>
<name>A0A0K8TLQ3_TABBR</name>
<evidence type="ECO:0000256" key="7">
    <source>
        <dbReference type="ARBA" id="ARBA00023004"/>
    </source>
</evidence>
<feature type="compositionally biased region" description="Polar residues" evidence="10">
    <location>
        <begin position="1"/>
        <end position="10"/>
    </location>
</feature>
<dbReference type="PANTHER" id="PTHR12117:SF0">
    <property type="entry name" value="PROLYL 3-HYDROXYLASE OGFOD1"/>
    <property type="match status" value="1"/>
</dbReference>
<keyword evidence="4" id="KW-0847">Vitamin C</keyword>
<evidence type="ECO:0000256" key="5">
    <source>
        <dbReference type="ARBA" id="ARBA00022964"/>
    </source>
</evidence>
<dbReference type="GO" id="GO:0005506">
    <property type="term" value="F:iron ion binding"/>
    <property type="evidence" value="ECO:0007669"/>
    <property type="project" value="InterPro"/>
</dbReference>
<evidence type="ECO:0000259" key="11">
    <source>
        <dbReference type="PROSITE" id="PS51471"/>
    </source>
</evidence>
<evidence type="ECO:0000256" key="2">
    <source>
        <dbReference type="ARBA" id="ARBA00007443"/>
    </source>
</evidence>
<dbReference type="Pfam" id="PF10637">
    <property type="entry name" value="Ofd1_CTDD"/>
    <property type="match status" value="1"/>
</dbReference>
<feature type="region of interest" description="Disordered" evidence="10">
    <location>
        <begin position="1"/>
        <end position="31"/>
    </location>
</feature>
<feature type="domain" description="Fe2OG dioxygenase" evidence="11">
    <location>
        <begin position="152"/>
        <end position="260"/>
    </location>
</feature>
<dbReference type="InterPro" id="IPR019601">
    <property type="entry name" value="Oxoglutarate/Fe-dep_Oase_C"/>
</dbReference>
<evidence type="ECO:0000313" key="12">
    <source>
        <dbReference type="EMBL" id="JAI15076.1"/>
    </source>
</evidence>
<evidence type="ECO:0000256" key="4">
    <source>
        <dbReference type="ARBA" id="ARBA00022896"/>
    </source>
</evidence>
<dbReference type="Pfam" id="PF13661">
    <property type="entry name" value="2OG-FeII_Oxy_4"/>
    <property type="match status" value="1"/>
</dbReference>